<keyword evidence="5" id="KW-0812">Transmembrane</keyword>
<dbReference type="InterPro" id="IPR013686">
    <property type="entry name" value="Polypept-transport_assoc_ShlB"/>
</dbReference>
<evidence type="ECO:0000313" key="11">
    <source>
        <dbReference type="EMBL" id="NIA57914.1"/>
    </source>
</evidence>
<reference evidence="11 12" key="1">
    <citation type="submission" date="2020-03" db="EMBL/GenBank/DDBJ databases">
        <title>Genome sequence of strain Massilia sp. TW-1.</title>
        <authorList>
            <person name="Chaudhary D.K."/>
        </authorList>
    </citation>
    <scope>NUCLEOTIDE SEQUENCE [LARGE SCALE GENOMIC DNA]</scope>
    <source>
        <strain evidence="11 12">TW-1</strain>
    </source>
</reference>
<comment type="caution">
    <text evidence="11">The sequence shown here is derived from an EMBL/GenBank/DDBJ whole genome shotgun (WGS) entry which is preliminary data.</text>
</comment>
<evidence type="ECO:0000256" key="5">
    <source>
        <dbReference type="ARBA" id="ARBA00022692"/>
    </source>
</evidence>
<evidence type="ECO:0000256" key="2">
    <source>
        <dbReference type="ARBA" id="ARBA00009055"/>
    </source>
</evidence>
<keyword evidence="3" id="KW-0813">Transport</keyword>
<keyword evidence="4" id="KW-1134">Transmembrane beta strand</keyword>
<dbReference type="Pfam" id="PF08479">
    <property type="entry name" value="POTRA_2"/>
    <property type="match status" value="1"/>
</dbReference>
<gene>
    <name evidence="11" type="ORF">HAV22_30240</name>
</gene>
<organism evidence="11 12">
    <name type="scientific">Telluria antibiotica</name>
    <dbReference type="NCBI Taxonomy" id="2717319"/>
    <lineage>
        <taxon>Bacteria</taxon>
        <taxon>Pseudomonadati</taxon>
        <taxon>Pseudomonadota</taxon>
        <taxon>Betaproteobacteria</taxon>
        <taxon>Burkholderiales</taxon>
        <taxon>Oxalobacteraceae</taxon>
        <taxon>Telluria group</taxon>
        <taxon>Telluria</taxon>
    </lineage>
</organism>
<evidence type="ECO:0000256" key="7">
    <source>
        <dbReference type="ARBA" id="ARBA00023136"/>
    </source>
</evidence>
<name>A0ABX0PN15_9BURK</name>
<dbReference type="Gene3D" id="3.10.20.310">
    <property type="entry name" value="membrane protein fhac"/>
    <property type="match status" value="1"/>
</dbReference>
<dbReference type="PANTHER" id="PTHR34597">
    <property type="entry name" value="SLR1661 PROTEIN"/>
    <property type="match status" value="1"/>
</dbReference>
<dbReference type="PROSITE" id="PS51779">
    <property type="entry name" value="POTRA"/>
    <property type="match status" value="1"/>
</dbReference>
<dbReference type="Pfam" id="PF03865">
    <property type="entry name" value="ShlB"/>
    <property type="match status" value="1"/>
</dbReference>
<evidence type="ECO:0000313" key="12">
    <source>
        <dbReference type="Proteomes" id="UP000716322"/>
    </source>
</evidence>
<feature type="region of interest" description="Disordered" evidence="9">
    <location>
        <begin position="23"/>
        <end position="46"/>
    </location>
</feature>
<evidence type="ECO:0000256" key="4">
    <source>
        <dbReference type="ARBA" id="ARBA00022452"/>
    </source>
</evidence>
<evidence type="ECO:0000256" key="6">
    <source>
        <dbReference type="ARBA" id="ARBA00022927"/>
    </source>
</evidence>
<evidence type="ECO:0000256" key="8">
    <source>
        <dbReference type="ARBA" id="ARBA00023237"/>
    </source>
</evidence>
<dbReference type="RefSeq" id="WP_166865380.1">
    <property type="nucleotide sequence ID" value="NZ_JAAQOM010000031.1"/>
</dbReference>
<evidence type="ECO:0000259" key="10">
    <source>
        <dbReference type="PROSITE" id="PS51779"/>
    </source>
</evidence>
<dbReference type="InterPro" id="IPR051544">
    <property type="entry name" value="TPS_OM_transporter"/>
</dbReference>
<comment type="similarity">
    <text evidence="2">Belongs to the TPS (TC 1.B.20) family.</text>
</comment>
<comment type="subcellular location">
    <subcellularLocation>
        <location evidence="1">Cell outer membrane</location>
    </subcellularLocation>
</comment>
<keyword evidence="8" id="KW-0998">Cell outer membrane</keyword>
<evidence type="ECO:0000256" key="3">
    <source>
        <dbReference type="ARBA" id="ARBA00022448"/>
    </source>
</evidence>
<protein>
    <submittedName>
        <fullName evidence="11">ShlB/FhaC/HecB family hemolysin secretion/activation protein</fullName>
    </submittedName>
</protein>
<keyword evidence="12" id="KW-1185">Reference proteome</keyword>
<evidence type="ECO:0000256" key="9">
    <source>
        <dbReference type="SAM" id="MobiDB-lite"/>
    </source>
</evidence>
<sequence length="553" mass="59911">MTITGAFAQNLPPTGGDVLRNIERSTPLPPINSPRGTKIDIPETPALDSVPNDAHVRVKGYRITGNTVFEESTLLALIADRTGNLSLDELRKTTDRVAAYYRSQGYLLTLAYLPRQEIEQGIITIAVLEGRYDQIGIDSNARMGEQRVRRILTEAICQTDDCSGALIQRQALERGLLLLNDTAGAHGVAQLAPGRRIGTSRLDVKVDADPLATGSVQLDNLGGYYSGMTRAIGTLQLNSPGGFGDQLNVQGVATARHGDMQYGMVDYGVPVGYSGMRIDLRGSYVQYELGGHYAPLQANGTVRSGDVALSYPLVRSLSGNLRADASYGVRRFHDAVDALQTHAERRLKDRVELGFSGDWRDVVFGSPALTTLSVLYTRGKLELESDDALAADASTARSAGNYDKWMLNYALQLWFGHPSLSLRVSAQQTGDNLDSYEKFALGGPYSVRAYPSGDTLADKAAFASVEWRQPLPALWGHALEGIVFYDYAHGALDATPWTGGANHVTLSGFGTGLNVRVTDRVLFTGTLAFRGDRKMTAAPDRPYQLNVSLSTAF</sequence>
<keyword evidence="6" id="KW-0653">Protein transport</keyword>
<dbReference type="PANTHER" id="PTHR34597:SF1">
    <property type="entry name" value="HEME_HEMOPEXIN TRANSPORTER PROTEIN HUXB"/>
    <property type="match status" value="1"/>
</dbReference>
<dbReference type="InterPro" id="IPR005565">
    <property type="entry name" value="Hemolysn_activator_HlyB_C"/>
</dbReference>
<evidence type="ECO:0000256" key="1">
    <source>
        <dbReference type="ARBA" id="ARBA00004442"/>
    </source>
</evidence>
<keyword evidence="7" id="KW-0472">Membrane</keyword>
<accession>A0ABX0PN15</accession>
<dbReference type="Gene3D" id="2.40.160.50">
    <property type="entry name" value="membrane protein fhac: a member of the omp85/tpsb transporter family"/>
    <property type="match status" value="1"/>
</dbReference>
<feature type="domain" description="POTRA" evidence="10">
    <location>
        <begin position="56"/>
        <end position="130"/>
    </location>
</feature>
<dbReference type="EMBL" id="JAAQOM010000031">
    <property type="protein sequence ID" value="NIA57914.1"/>
    <property type="molecule type" value="Genomic_DNA"/>
</dbReference>
<proteinExistence type="inferred from homology"/>
<dbReference type="InterPro" id="IPR034746">
    <property type="entry name" value="POTRA"/>
</dbReference>
<dbReference type="Proteomes" id="UP000716322">
    <property type="component" value="Unassembled WGS sequence"/>
</dbReference>